<feature type="transmembrane region" description="Helical" evidence="7">
    <location>
        <begin position="362"/>
        <end position="380"/>
    </location>
</feature>
<feature type="compositionally biased region" description="Polar residues" evidence="6">
    <location>
        <begin position="202"/>
        <end position="211"/>
    </location>
</feature>
<dbReference type="PANTHER" id="PTHR12911">
    <property type="entry name" value="SAD1/UNC-84-LIKE PROTEIN-RELATED"/>
    <property type="match status" value="1"/>
</dbReference>
<keyword evidence="1 7" id="KW-0812">Transmembrane</keyword>
<evidence type="ECO:0000313" key="10">
    <source>
        <dbReference type="Proteomes" id="UP001295444"/>
    </source>
</evidence>
<reference evidence="9" key="1">
    <citation type="submission" date="2022-03" db="EMBL/GenBank/DDBJ databases">
        <authorList>
            <person name="Alioto T."/>
            <person name="Alioto T."/>
            <person name="Gomez Garrido J."/>
        </authorList>
    </citation>
    <scope>NUCLEOTIDE SEQUENCE</scope>
</reference>
<dbReference type="Gene3D" id="2.60.120.260">
    <property type="entry name" value="Galactose-binding domain-like"/>
    <property type="match status" value="1"/>
</dbReference>
<evidence type="ECO:0000313" key="9">
    <source>
        <dbReference type="EMBL" id="CAH2307211.1"/>
    </source>
</evidence>
<dbReference type="GO" id="GO:0043495">
    <property type="term" value="F:protein-membrane adaptor activity"/>
    <property type="evidence" value="ECO:0007669"/>
    <property type="project" value="TreeGrafter"/>
</dbReference>
<dbReference type="PROSITE" id="PS51469">
    <property type="entry name" value="SUN"/>
    <property type="match status" value="1"/>
</dbReference>
<dbReference type="InterPro" id="IPR040994">
    <property type="entry name" value="Sun_CC2"/>
</dbReference>
<dbReference type="Pfam" id="PF09387">
    <property type="entry name" value="MRP"/>
    <property type="match status" value="1"/>
</dbReference>
<keyword evidence="4 7" id="KW-0472">Membrane</keyword>
<feature type="domain" description="SUN" evidence="8">
    <location>
        <begin position="694"/>
        <end position="855"/>
    </location>
</feature>
<keyword evidence="2 7" id="KW-1133">Transmembrane helix</keyword>
<dbReference type="GO" id="GO:0005637">
    <property type="term" value="C:nuclear inner membrane"/>
    <property type="evidence" value="ECO:0007669"/>
    <property type="project" value="UniProtKB-SubCell"/>
</dbReference>
<evidence type="ECO:0000256" key="7">
    <source>
        <dbReference type="SAM" id="Phobius"/>
    </source>
</evidence>
<feature type="region of interest" description="Disordered" evidence="6">
    <location>
        <begin position="74"/>
        <end position="124"/>
    </location>
</feature>
<feature type="transmembrane region" description="Helical" evidence="7">
    <location>
        <begin position="329"/>
        <end position="350"/>
    </location>
</feature>
<dbReference type="GO" id="GO:0034993">
    <property type="term" value="C:meiotic nuclear membrane microtubule tethering complex"/>
    <property type="evidence" value="ECO:0007669"/>
    <property type="project" value="TreeGrafter"/>
</dbReference>
<organism evidence="9 10">
    <name type="scientific">Pelobates cultripes</name>
    <name type="common">Western spadefoot toad</name>
    <dbReference type="NCBI Taxonomy" id="61616"/>
    <lineage>
        <taxon>Eukaryota</taxon>
        <taxon>Metazoa</taxon>
        <taxon>Chordata</taxon>
        <taxon>Craniata</taxon>
        <taxon>Vertebrata</taxon>
        <taxon>Euteleostomi</taxon>
        <taxon>Amphibia</taxon>
        <taxon>Batrachia</taxon>
        <taxon>Anura</taxon>
        <taxon>Pelobatoidea</taxon>
        <taxon>Pelobatidae</taxon>
        <taxon>Pelobates</taxon>
    </lineage>
</organism>
<evidence type="ECO:0000256" key="1">
    <source>
        <dbReference type="ARBA" id="ARBA00022692"/>
    </source>
</evidence>
<comment type="subcellular location">
    <subcellularLocation>
        <location evidence="5">Nucleus inner membrane</location>
        <topology evidence="5">Single-pass type II membrane protein</topology>
    </subcellularLocation>
</comment>
<dbReference type="Pfam" id="PF18580">
    <property type="entry name" value="HTH_SUN2"/>
    <property type="match status" value="1"/>
</dbReference>
<proteinExistence type="predicted"/>
<dbReference type="Proteomes" id="UP001295444">
    <property type="component" value="Chromosome 07"/>
</dbReference>
<keyword evidence="10" id="KW-1185">Reference proteome</keyword>
<dbReference type="FunFam" id="2.60.120.260:FF:000009">
    <property type="entry name" value="SUN domain-containing protein 1 isoform X1"/>
    <property type="match status" value="1"/>
</dbReference>
<name>A0AAD1SQ08_PELCU</name>
<feature type="compositionally biased region" description="Low complexity" evidence="6">
    <location>
        <begin position="86"/>
        <end position="113"/>
    </location>
</feature>
<sequence length="856" mass="95826">MNHADPGIWRHSSSYSSAALDFETFHKLDPVFDSPRMSRRSLRLLTTGHASDLHNDSIASNASYSGSISSEGTFKRSLKQQHIHSRQSSSGSHHSAQRKSGSNSSFLSQSSFSTGGGGGDTTAMSSILDESLIREQTEVDHLWGLDDDDPKAGETTVIQANGDLNSAQTQTTMINYTCNDCSILSDRNDVLTAYPTSHAKSANKHTASTVYSRDRSQKQKSTHSNYCGSMNVRDYLKEDGHLRINGESLCDDCKGTKHHETHTTVQTVHRQSSRARRVTASILHIFSYAGYFLQQAVRSVAASGWFVSRKALSFLWLAIVSPGRAASGMFWWLGTGWYQLATLISLLNVFVLTRCLPKIKKLLPLLLLLLLLLGLWYWNFIDLWSLLPAFGGVRMHAGQTAEDTVTNFKPASDIDVPSHGKPEMDLQFVNKMKEFENRLALMAANHSHHVKDHDTLVHLVQNIQEQVAKMGDQSQISLLITAILNERLAKMTTEQKDQSTGDSNLMNTDYEARLVHLETLLGKLSEAIEEDRKLRTSSGGDNQDVLRSKIQSLEQEFVVYKAELLKEKTARTNCEHADCVLEKVDAKVRESLHMMFTSQENLPESFKQWLSANYLSKDDFNNVLRQLELRILKNITHHVSITKQVPSAAMVEQAVTGGISGITEEDARVIVKNALKLYSQDRTGMVDYALESGGGSILGTRCSETYGTKTALLSLFGIPLWYFSQSPRVVIQPDMYPGNCWAFKGAQGYLVVRLSMKIYPTSFSLEHIPRSLSPTGNITSAPKDFAVYGLEDEYQENGTLLVHSMYDQEGEPLQMFKLTEENEKSFQIVELRIYSNWGHTDYTCLYRFRAHGTPVK</sequence>
<dbReference type="AlphaFoldDB" id="A0AAD1SQ08"/>
<evidence type="ECO:0000256" key="3">
    <source>
        <dbReference type="ARBA" id="ARBA00023054"/>
    </source>
</evidence>
<dbReference type="PANTHER" id="PTHR12911:SF23">
    <property type="entry name" value="SUN DOMAIN-CONTAINING PROTEIN 1"/>
    <property type="match status" value="1"/>
</dbReference>
<dbReference type="InterPro" id="IPR032680">
    <property type="entry name" value="SUN1_N"/>
</dbReference>
<gene>
    <name evidence="9" type="ORF">PECUL_23A013349</name>
</gene>
<dbReference type="Pfam" id="PF07738">
    <property type="entry name" value="Sad1_UNC"/>
    <property type="match status" value="1"/>
</dbReference>
<evidence type="ECO:0000256" key="5">
    <source>
        <dbReference type="ARBA" id="ARBA00037816"/>
    </source>
</evidence>
<dbReference type="InterPro" id="IPR012919">
    <property type="entry name" value="SUN_dom"/>
</dbReference>
<evidence type="ECO:0000256" key="6">
    <source>
        <dbReference type="SAM" id="MobiDB-lite"/>
    </source>
</evidence>
<keyword evidence="3" id="KW-0175">Coiled coil</keyword>
<dbReference type="EMBL" id="OW240918">
    <property type="protein sequence ID" value="CAH2307211.1"/>
    <property type="molecule type" value="Genomic_DNA"/>
</dbReference>
<evidence type="ECO:0000259" key="8">
    <source>
        <dbReference type="PROSITE" id="PS51469"/>
    </source>
</evidence>
<accession>A0AAD1SQ08</accession>
<dbReference type="InterPro" id="IPR045119">
    <property type="entry name" value="SUN1-5"/>
</dbReference>
<evidence type="ECO:0000256" key="2">
    <source>
        <dbReference type="ARBA" id="ARBA00022989"/>
    </source>
</evidence>
<evidence type="ECO:0000256" key="4">
    <source>
        <dbReference type="ARBA" id="ARBA00023136"/>
    </source>
</evidence>
<protein>
    <submittedName>
        <fullName evidence="9">SUN domain-containing 1 isoform X4</fullName>
    </submittedName>
</protein>
<feature type="region of interest" description="Disordered" evidence="6">
    <location>
        <begin position="202"/>
        <end position="223"/>
    </location>
</feature>
<feature type="compositionally biased region" description="Basic residues" evidence="6">
    <location>
        <begin position="76"/>
        <end position="85"/>
    </location>
</feature>